<evidence type="ECO:0000313" key="1">
    <source>
        <dbReference type="EMBL" id="SNS07545.1"/>
    </source>
</evidence>
<accession>A0A239BHG7</accession>
<protein>
    <submittedName>
        <fullName evidence="1">Uncharacterized protein</fullName>
    </submittedName>
</protein>
<dbReference type="AlphaFoldDB" id="A0A239BHG7"/>
<keyword evidence="2" id="KW-1185">Reference proteome</keyword>
<reference evidence="1 2" key="1">
    <citation type="submission" date="2017-06" db="EMBL/GenBank/DDBJ databases">
        <authorList>
            <person name="Kim H.J."/>
            <person name="Triplett B.A."/>
        </authorList>
    </citation>
    <scope>NUCLEOTIDE SEQUENCE [LARGE SCALE GENOMIC DNA]</scope>
    <source>
        <strain evidence="1 2">DSM 25597</strain>
    </source>
</reference>
<evidence type="ECO:0000313" key="2">
    <source>
        <dbReference type="Proteomes" id="UP000198379"/>
    </source>
</evidence>
<name>A0A239BHG7_9FLAO</name>
<dbReference type="Proteomes" id="UP000198379">
    <property type="component" value="Unassembled WGS sequence"/>
</dbReference>
<sequence>MADLFKLGKVKIFLDFISDGHGRVQIAEPVGFDSLNPTLEKDDNRLGIDVFFAGGVLGLEFYANQRIVIDGVELTHQFDRLINNWKTYGAEAEIKFIVEIDGIDKYSGELDFDTGTETDYINFIKCGVLQDTLQAVVKRRSGVKVDLFSDEDLDGNTITPLTTTNVLLKATPERLTSEWVSSNEEIIVNFNVSDPSKIVGFVPFPTKFEIQGTKSPFFGISVENSDAEKCVFLTAETNLSNVVFNIEDFTYSFSSSSSQNYELVYRKGVDFSTAEVTTVTIPSGNTDASYEFGIGKLDRGESFWCYIGTFAPTPSGLVYTLTSVNTSITSISTAIDSITQSFRFIDIMRQVVKSVSGADIVAPRFDVGGEFYNDFTFNGILIRGITDRAFNISIEDIVEQLAELNGDFQIRPDGTVFFGIYDDFYPDNEIADLTSQPFTSYRNKLSPKASYNQIVYKYKNYEKGRNEDAQNSLEGIHTECQMLLPNIRNHDIIEVEVPFSRDPFLIEKIRLQGIQVSDNTAKEDDDDFFMIDVYEETSAISKSEGMVVNMVVINTTVLELSNDGSFSFNLLGGTVNDQVSITGENNGNYIIVGFSPQTISLAPVTPTPNPTFTGVTRIVLNYNVTATNLVTATNQDFDFISGTTDPTGFANMRYSTKQNIINRYGKHLKTSCQRHPTGVIKNIVYRHNGEFQSRRTGSAVTITEDQDIDVNTLPTAILKDTYTITQVQMDIEQAFDIIYEQQMMGGWLKVLNPLQEIEKIHATNLEYDVVTGLMSIEGDERI</sequence>
<dbReference type="EMBL" id="FZNY01000006">
    <property type="protein sequence ID" value="SNS07545.1"/>
    <property type="molecule type" value="Genomic_DNA"/>
</dbReference>
<gene>
    <name evidence="1" type="ORF">SAMN06265376_106192</name>
</gene>
<proteinExistence type="predicted"/>
<organism evidence="1 2">
    <name type="scientific">Dokdonia pacifica</name>
    <dbReference type="NCBI Taxonomy" id="1627892"/>
    <lineage>
        <taxon>Bacteria</taxon>
        <taxon>Pseudomonadati</taxon>
        <taxon>Bacteroidota</taxon>
        <taxon>Flavobacteriia</taxon>
        <taxon>Flavobacteriales</taxon>
        <taxon>Flavobacteriaceae</taxon>
        <taxon>Dokdonia</taxon>
    </lineage>
</organism>
<dbReference type="RefSeq" id="WP_089372805.1">
    <property type="nucleotide sequence ID" value="NZ_BMEP01000005.1"/>
</dbReference>